<evidence type="ECO:0000313" key="2">
    <source>
        <dbReference type="EMBL" id="MFD1465037.1"/>
    </source>
</evidence>
<organism evidence="2 3">
    <name type="scientific">Lapidilactobacillus mulanensis</name>
    <dbReference type="NCBI Taxonomy" id="2485999"/>
    <lineage>
        <taxon>Bacteria</taxon>
        <taxon>Bacillati</taxon>
        <taxon>Bacillota</taxon>
        <taxon>Bacilli</taxon>
        <taxon>Lactobacillales</taxon>
        <taxon>Lactobacillaceae</taxon>
        <taxon>Lapidilactobacillus</taxon>
    </lineage>
</organism>
<dbReference type="PROSITE" id="PS50930">
    <property type="entry name" value="HTH_LYTTR"/>
    <property type="match status" value="1"/>
</dbReference>
<dbReference type="InterPro" id="IPR046947">
    <property type="entry name" value="LytR-like"/>
</dbReference>
<accession>A0ABW4DK41</accession>
<protein>
    <submittedName>
        <fullName evidence="2">LytTR family DNA-binding domain-containing protein</fullName>
    </submittedName>
</protein>
<feature type="domain" description="HTH LytTR-type" evidence="1">
    <location>
        <begin position="44"/>
        <end position="147"/>
    </location>
</feature>
<sequence length="152" mass="17786">MKVRVEIDEHLQQPEVVIRTAGDDPNIEKIKQLLANTPLSNETLSGFKNSTEYFLKPESILFIETENRQLQIHTADDIYTSKERLYEIATKLPAYFMQVAKSTIVNLNQINALNKSISNCLISFYDSHKEVYASRRYYKQLQERLNEMRLLK</sequence>
<proteinExistence type="predicted"/>
<dbReference type="InterPro" id="IPR007492">
    <property type="entry name" value="LytTR_DNA-bd_dom"/>
</dbReference>
<name>A0ABW4DK41_9LACO</name>
<dbReference type="GO" id="GO:0003677">
    <property type="term" value="F:DNA binding"/>
    <property type="evidence" value="ECO:0007669"/>
    <property type="project" value="UniProtKB-KW"/>
</dbReference>
<keyword evidence="2" id="KW-0238">DNA-binding</keyword>
<dbReference type="EMBL" id="JBHTOF010000022">
    <property type="protein sequence ID" value="MFD1465037.1"/>
    <property type="molecule type" value="Genomic_DNA"/>
</dbReference>
<gene>
    <name evidence="2" type="ORF">ACFQ4L_02890</name>
</gene>
<evidence type="ECO:0000313" key="3">
    <source>
        <dbReference type="Proteomes" id="UP001597244"/>
    </source>
</evidence>
<dbReference type="SMART" id="SM00850">
    <property type="entry name" value="LytTR"/>
    <property type="match status" value="1"/>
</dbReference>
<dbReference type="Gene3D" id="2.40.50.1020">
    <property type="entry name" value="LytTr DNA-binding domain"/>
    <property type="match status" value="1"/>
</dbReference>
<reference evidence="3" key="1">
    <citation type="journal article" date="2019" name="Int. J. Syst. Evol. Microbiol.">
        <title>The Global Catalogue of Microorganisms (GCM) 10K type strain sequencing project: providing services to taxonomists for standard genome sequencing and annotation.</title>
        <authorList>
            <consortium name="The Broad Institute Genomics Platform"/>
            <consortium name="The Broad Institute Genome Sequencing Center for Infectious Disease"/>
            <person name="Wu L."/>
            <person name="Ma J."/>
        </authorList>
    </citation>
    <scope>NUCLEOTIDE SEQUENCE [LARGE SCALE GENOMIC DNA]</scope>
    <source>
        <strain evidence="3">CCM 8951</strain>
    </source>
</reference>
<comment type="caution">
    <text evidence="2">The sequence shown here is derived from an EMBL/GenBank/DDBJ whole genome shotgun (WGS) entry which is preliminary data.</text>
</comment>
<keyword evidence="3" id="KW-1185">Reference proteome</keyword>
<dbReference type="PANTHER" id="PTHR37299:SF4">
    <property type="entry name" value="TRANSCRIPTIONAL REGULATOR"/>
    <property type="match status" value="1"/>
</dbReference>
<dbReference type="PANTHER" id="PTHR37299">
    <property type="entry name" value="TRANSCRIPTIONAL REGULATOR-RELATED"/>
    <property type="match status" value="1"/>
</dbReference>
<dbReference type="Proteomes" id="UP001597244">
    <property type="component" value="Unassembled WGS sequence"/>
</dbReference>
<evidence type="ECO:0000259" key="1">
    <source>
        <dbReference type="PROSITE" id="PS50930"/>
    </source>
</evidence>
<dbReference type="Pfam" id="PF04397">
    <property type="entry name" value="LytTR"/>
    <property type="match status" value="1"/>
</dbReference>
<dbReference type="RefSeq" id="WP_125576336.1">
    <property type="nucleotide sequence ID" value="NZ_JBHTOF010000022.1"/>
</dbReference>